<dbReference type="PANTHER" id="PTHR43691:SF6">
    <property type="entry name" value="AMP NUCLEOSIDASE"/>
    <property type="match status" value="1"/>
</dbReference>
<dbReference type="InterPro" id="IPR000845">
    <property type="entry name" value="Nucleoside_phosphorylase_d"/>
</dbReference>
<accession>A0A7V7GUX7</accession>
<dbReference type="Pfam" id="PF10423">
    <property type="entry name" value="AMNp_N"/>
    <property type="match status" value="1"/>
</dbReference>
<evidence type="ECO:0000256" key="2">
    <source>
        <dbReference type="NCBIfam" id="TIGR01717"/>
    </source>
</evidence>
<evidence type="ECO:0000259" key="3">
    <source>
        <dbReference type="Pfam" id="PF01048"/>
    </source>
</evidence>
<dbReference type="AlphaFoldDB" id="A0A7V7GUX7"/>
<name>A0A7V7GUX7_9GAMM</name>
<keyword evidence="1 5" id="KW-0378">Hydrolase</keyword>
<dbReference type="HAMAP" id="MF_01932">
    <property type="entry name" value="AMP_nucleosidase"/>
    <property type="match status" value="1"/>
</dbReference>
<dbReference type="GO" id="GO:0044209">
    <property type="term" value="P:AMP salvage"/>
    <property type="evidence" value="ECO:0007669"/>
    <property type="project" value="InterPro"/>
</dbReference>
<protein>
    <recommendedName>
        <fullName evidence="1 2">AMP nucleosidase</fullName>
        <ecNumber evidence="1 2">3.2.2.4</ecNumber>
    </recommendedName>
</protein>
<feature type="domain" description="Nucleoside phosphorylase" evidence="3">
    <location>
        <begin position="299"/>
        <end position="462"/>
    </location>
</feature>
<dbReference type="Gene3D" id="3.30.1730.10">
    <property type="entry name" value="AMP nucleoside phosphorylase, N-terminal domain"/>
    <property type="match status" value="1"/>
</dbReference>
<keyword evidence="5" id="KW-0326">Glycosidase</keyword>
<dbReference type="NCBIfam" id="TIGR01717">
    <property type="entry name" value="AMP-nucleosdse"/>
    <property type="match status" value="1"/>
</dbReference>
<feature type="domain" description="AMP nucleoside phosphorylase N-terminal" evidence="4">
    <location>
        <begin position="40"/>
        <end position="194"/>
    </location>
</feature>
<evidence type="ECO:0000259" key="4">
    <source>
        <dbReference type="Pfam" id="PF10423"/>
    </source>
</evidence>
<dbReference type="GO" id="GO:0009116">
    <property type="term" value="P:nucleoside metabolic process"/>
    <property type="evidence" value="ECO:0007669"/>
    <property type="project" value="InterPro"/>
</dbReference>
<dbReference type="InterPro" id="IPR035994">
    <property type="entry name" value="Nucleoside_phosphorylase_sf"/>
</dbReference>
<comment type="caution">
    <text evidence="5">The sequence shown here is derived from an EMBL/GenBank/DDBJ whole genome shotgun (WGS) entry which is preliminary data.</text>
</comment>
<dbReference type="Proteomes" id="UP000463138">
    <property type="component" value="Unassembled WGS sequence"/>
</dbReference>
<proteinExistence type="inferred from homology"/>
<comment type="catalytic activity">
    <reaction evidence="1">
        <text>AMP + H2O = D-ribose 5-phosphate + adenine</text>
        <dbReference type="Rhea" id="RHEA:20129"/>
        <dbReference type="ChEBI" id="CHEBI:15377"/>
        <dbReference type="ChEBI" id="CHEBI:16708"/>
        <dbReference type="ChEBI" id="CHEBI:78346"/>
        <dbReference type="ChEBI" id="CHEBI:456215"/>
        <dbReference type="EC" id="3.2.2.4"/>
    </reaction>
</comment>
<dbReference type="Pfam" id="PF01048">
    <property type="entry name" value="PNP_UDP_1"/>
    <property type="match status" value="1"/>
</dbReference>
<dbReference type="PANTHER" id="PTHR43691">
    <property type="entry name" value="URIDINE PHOSPHORYLASE"/>
    <property type="match status" value="1"/>
</dbReference>
<dbReference type="Gene3D" id="3.40.50.1580">
    <property type="entry name" value="Nucleoside phosphorylase domain"/>
    <property type="match status" value="1"/>
</dbReference>
<evidence type="ECO:0000256" key="1">
    <source>
        <dbReference type="HAMAP-Rule" id="MF_01932"/>
    </source>
</evidence>
<dbReference type="NCBIfam" id="NF006142">
    <property type="entry name" value="PRK08292.1"/>
    <property type="match status" value="1"/>
</dbReference>
<dbReference type="OrthoDB" id="7945729at2"/>
<sequence length="514" mass="57668">MPLAAIAGKIRHVLSIGEHPVSLDSIACPVPFVTVSSPEEAVERLDALYRQATGALGLSLQAYLKDRTRPDADQLAMFRYPELRLTYRCKEDVPRTVRAYAKVQVPGTYSVTVTHPEAFRSYLLEQLRPLMNDFTLHIEVGLSEQAIPYPYVVEQGDELAGSGVTAGELARVFPSTDLSAVTDGTVDGLLDWEQLDPMPLALFDAARTDFSLRRLVHYTGSDWRHVQPWILLTNYHRYVDQFVRHGLDMLQGESRFQRMIMPGNIIIERSMSAEQMQALVDTVVWHRYQMPAYHLQANDRDGVTLVNIGVGPSNAKNITDHLAVLRPHCWLMIGHCGGLRQSQSIGDYVLAHAYMRRDGILDRVLPPNIPLPALAEVQMALQEAAATVTGERGDDLKRRLRTGTVLTYDDRNWELRWAQERPLINQARAIAVDMESGTVAAQGYRLRVPYGTLLCVSDKPLHSEIKLPGAAGAFYERAVTQHLHIGIAALDLLRSQLNSLHSRKLRSFDEPPFR</sequence>
<dbReference type="InterPro" id="IPR011271">
    <property type="entry name" value="AMP_nucleosidase"/>
</dbReference>
<dbReference type="GO" id="GO:0008714">
    <property type="term" value="F:AMP nucleosidase activity"/>
    <property type="evidence" value="ECO:0007669"/>
    <property type="project" value="UniProtKB-UniRule"/>
</dbReference>
<dbReference type="EC" id="3.2.2.4" evidence="1 2"/>
<gene>
    <name evidence="1 5" type="primary">amn</name>
    <name evidence="5" type="ORF">DT594_09775</name>
</gene>
<dbReference type="InterPro" id="IPR037109">
    <property type="entry name" value="AMP_N_sf"/>
</dbReference>
<organism evidence="5 6">
    <name type="scientific">Halopseudomonas laoshanensis</name>
    <dbReference type="NCBI Taxonomy" id="2268758"/>
    <lineage>
        <taxon>Bacteria</taxon>
        <taxon>Pseudomonadati</taxon>
        <taxon>Pseudomonadota</taxon>
        <taxon>Gammaproteobacteria</taxon>
        <taxon>Pseudomonadales</taxon>
        <taxon>Pseudomonadaceae</taxon>
        <taxon>Halopseudomonas</taxon>
    </lineage>
</organism>
<evidence type="ECO:0000313" key="6">
    <source>
        <dbReference type="Proteomes" id="UP000463138"/>
    </source>
</evidence>
<evidence type="ECO:0000313" key="5">
    <source>
        <dbReference type="EMBL" id="KAA0695367.1"/>
    </source>
</evidence>
<dbReference type="InterPro" id="IPR018953">
    <property type="entry name" value="AMP_nucleoside_Pase_N"/>
</dbReference>
<comment type="similarity">
    <text evidence="1">Belongs to the AMP nucleosidase family.</text>
</comment>
<reference evidence="5 6" key="1">
    <citation type="submission" date="2018-07" db="EMBL/GenBank/DDBJ databases">
        <title>Pseudomonas laoshanensis sp. nov., isolated from soil.</title>
        <authorList>
            <person name="Sun J."/>
            <person name="Yu L."/>
            <person name="Wang M."/>
            <person name="Zhang C."/>
        </authorList>
    </citation>
    <scope>NUCLEOTIDE SEQUENCE [LARGE SCALE GENOMIC DNA]</scope>
    <source>
        <strain evidence="5 6">Y22</strain>
    </source>
</reference>
<keyword evidence="6" id="KW-1185">Reference proteome</keyword>
<dbReference type="GO" id="GO:0005829">
    <property type="term" value="C:cytosol"/>
    <property type="evidence" value="ECO:0007669"/>
    <property type="project" value="TreeGrafter"/>
</dbReference>
<dbReference type="EMBL" id="QOVF01000002">
    <property type="protein sequence ID" value="KAA0695367.1"/>
    <property type="molecule type" value="Genomic_DNA"/>
</dbReference>
<comment type="function">
    <text evidence="1">Catalyzes the hydrolysis of the N-glycosidic bond of AMP to form adenine and ribose 5-phosphate. Involved in regulation of AMP concentrations.</text>
</comment>
<dbReference type="SUPFAM" id="SSF53167">
    <property type="entry name" value="Purine and uridine phosphorylases"/>
    <property type="match status" value="1"/>
</dbReference>